<gene>
    <name evidence="1" type="ORF">CTI12_AA287140</name>
</gene>
<dbReference type="GO" id="GO:0000422">
    <property type="term" value="P:autophagy of mitochondrion"/>
    <property type="evidence" value="ECO:0007669"/>
    <property type="project" value="TreeGrafter"/>
</dbReference>
<keyword evidence="2" id="KW-1185">Reference proteome</keyword>
<reference evidence="1 2" key="1">
    <citation type="journal article" date="2018" name="Mol. Plant">
        <title>The genome of Artemisia annua provides insight into the evolution of Asteraceae family and artemisinin biosynthesis.</title>
        <authorList>
            <person name="Shen Q."/>
            <person name="Zhang L."/>
            <person name="Liao Z."/>
            <person name="Wang S."/>
            <person name="Yan T."/>
            <person name="Shi P."/>
            <person name="Liu M."/>
            <person name="Fu X."/>
            <person name="Pan Q."/>
            <person name="Wang Y."/>
            <person name="Lv Z."/>
            <person name="Lu X."/>
            <person name="Zhang F."/>
            <person name="Jiang W."/>
            <person name="Ma Y."/>
            <person name="Chen M."/>
            <person name="Hao X."/>
            <person name="Li L."/>
            <person name="Tang Y."/>
            <person name="Lv G."/>
            <person name="Zhou Y."/>
            <person name="Sun X."/>
            <person name="Brodelius P.E."/>
            <person name="Rose J.K.C."/>
            <person name="Tang K."/>
        </authorList>
    </citation>
    <scope>NUCLEOTIDE SEQUENCE [LARGE SCALE GENOMIC DNA]</scope>
    <source>
        <strain evidence="2">cv. Huhao1</strain>
        <tissue evidence="1">Leaf</tissue>
    </source>
</reference>
<dbReference type="STRING" id="35608.A0A2U1NAT0"/>
<dbReference type="SUPFAM" id="SSF48452">
    <property type="entry name" value="TPR-like"/>
    <property type="match status" value="1"/>
</dbReference>
<evidence type="ECO:0000313" key="1">
    <source>
        <dbReference type="EMBL" id="PWA70592.1"/>
    </source>
</evidence>
<dbReference type="GO" id="GO:0000266">
    <property type="term" value="P:mitochondrial fission"/>
    <property type="evidence" value="ECO:0007669"/>
    <property type="project" value="InterPro"/>
</dbReference>
<dbReference type="Pfam" id="PF14853">
    <property type="entry name" value="Fis1_TPR_C"/>
    <property type="match status" value="1"/>
</dbReference>
<dbReference type="PANTHER" id="PTHR13247:SF17">
    <property type="entry name" value="MITOCHONDRIAL FISSION 1 PROTEIN"/>
    <property type="match status" value="1"/>
</dbReference>
<organism evidence="1 2">
    <name type="scientific">Artemisia annua</name>
    <name type="common">Sweet wormwood</name>
    <dbReference type="NCBI Taxonomy" id="35608"/>
    <lineage>
        <taxon>Eukaryota</taxon>
        <taxon>Viridiplantae</taxon>
        <taxon>Streptophyta</taxon>
        <taxon>Embryophyta</taxon>
        <taxon>Tracheophyta</taxon>
        <taxon>Spermatophyta</taxon>
        <taxon>Magnoliopsida</taxon>
        <taxon>eudicotyledons</taxon>
        <taxon>Gunneridae</taxon>
        <taxon>Pentapetalae</taxon>
        <taxon>asterids</taxon>
        <taxon>campanulids</taxon>
        <taxon>Asterales</taxon>
        <taxon>Asteraceae</taxon>
        <taxon>Asteroideae</taxon>
        <taxon>Anthemideae</taxon>
        <taxon>Artemisiinae</taxon>
        <taxon>Artemisia</taxon>
    </lineage>
</organism>
<dbReference type="Proteomes" id="UP000245207">
    <property type="component" value="Unassembled WGS sequence"/>
</dbReference>
<dbReference type="GO" id="GO:0005741">
    <property type="term" value="C:mitochondrial outer membrane"/>
    <property type="evidence" value="ECO:0007669"/>
    <property type="project" value="TreeGrafter"/>
</dbReference>
<sequence length="192" mass="22480">METFVDFLSSFTHDYSLPWTDAVTVNSMETFVDFLGSFTRDHSLPWTDAATVKQWDSEYAAAFYEKRLEIRYPYIRALVHSKRPHDVHRGKGRLSFALNYHSCDLRQKKKWMYLYAVAHFRCGEYSESANYVDKCLEIKPDDWKALNLKKIIEERVKREEAYRKIINSATKAGAVTSMLTAIIIPQICRYKG</sequence>
<dbReference type="GO" id="GO:0005778">
    <property type="term" value="C:peroxisomal membrane"/>
    <property type="evidence" value="ECO:0007669"/>
    <property type="project" value="TreeGrafter"/>
</dbReference>
<name>A0A2U1NAT0_ARTAN</name>
<dbReference type="InterPro" id="IPR028061">
    <property type="entry name" value="Fis1_TPR_C"/>
</dbReference>
<dbReference type="EMBL" id="PKPP01003213">
    <property type="protein sequence ID" value="PWA70592.1"/>
    <property type="molecule type" value="Genomic_DNA"/>
</dbReference>
<dbReference type="PANTHER" id="PTHR13247">
    <property type="entry name" value="TETRATRICOPEPTIDE REPEAT PROTEIN 11 TPR REPEAT PROTEIN 11"/>
    <property type="match status" value="1"/>
</dbReference>
<dbReference type="Gene3D" id="1.25.40.10">
    <property type="entry name" value="Tetratricopeptide repeat domain"/>
    <property type="match status" value="1"/>
</dbReference>
<dbReference type="AlphaFoldDB" id="A0A2U1NAT0"/>
<dbReference type="InterPro" id="IPR016543">
    <property type="entry name" value="Fis1"/>
</dbReference>
<dbReference type="InterPro" id="IPR011990">
    <property type="entry name" value="TPR-like_helical_dom_sf"/>
</dbReference>
<proteinExistence type="predicted"/>
<dbReference type="GO" id="GO:0016559">
    <property type="term" value="P:peroxisome fission"/>
    <property type="evidence" value="ECO:0007669"/>
    <property type="project" value="TreeGrafter"/>
</dbReference>
<evidence type="ECO:0000313" key="2">
    <source>
        <dbReference type="Proteomes" id="UP000245207"/>
    </source>
</evidence>
<accession>A0A2U1NAT0</accession>
<comment type="caution">
    <text evidence="1">The sequence shown here is derived from an EMBL/GenBank/DDBJ whole genome shotgun (WGS) entry which is preliminary data.</text>
</comment>
<protein>
    <submittedName>
        <fullName evidence="1">Mitochondrial fission 1 protein A</fullName>
    </submittedName>
</protein>